<dbReference type="InterPro" id="IPR038559">
    <property type="entry name" value="XkdN-like_sf"/>
</dbReference>
<name>A0AA96V449_9EURY</name>
<reference evidence="1 2" key="1">
    <citation type="submission" date="2023-07" db="EMBL/GenBank/DDBJ databases">
        <title>Closed genoem sequence of Methanosarcinaceae archaeon Ac7.</title>
        <authorList>
            <person name="Poehlein A."/>
            <person name="Protasov E."/>
            <person name="Platt K."/>
            <person name="Reeh H."/>
            <person name="Daniel R."/>
            <person name="Brune A."/>
        </authorList>
    </citation>
    <scope>NUCLEOTIDE SEQUENCE [LARGE SCALE GENOMIC DNA]</scope>
    <source>
        <strain evidence="1 2">Ac7</strain>
    </source>
</reference>
<protein>
    <recommendedName>
        <fullName evidence="3">XkdN-like protein</fullName>
    </recommendedName>
</protein>
<evidence type="ECO:0000313" key="1">
    <source>
        <dbReference type="EMBL" id="WNY26189.1"/>
    </source>
</evidence>
<dbReference type="Pfam" id="PF08890">
    <property type="entry name" value="Phage_TAC_5"/>
    <property type="match status" value="1"/>
</dbReference>
<sequence>MKTDINAFSKGVVTRGVIHPNLLDAELQNSYGVHTPGDLLNKMLTAGEFIKLQQKILEISGLDTTIEDDIEEAEN</sequence>
<gene>
    <name evidence="1" type="ORF">MsAc7_17620</name>
</gene>
<evidence type="ECO:0000313" key="2">
    <source>
        <dbReference type="Proteomes" id="UP001303587"/>
    </source>
</evidence>
<dbReference type="Gene3D" id="3.30.2220.30">
    <property type="match status" value="1"/>
</dbReference>
<dbReference type="Proteomes" id="UP001303587">
    <property type="component" value="Chromosome"/>
</dbReference>
<organism evidence="1 2">
    <name type="scientific">Methanolapillus millepedarum</name>
    <dbReference type="NCBI Taxonomy" id="3028296"/>
    <lineage>
        <taxon>Archaea</taxon>
        <taxon>Methanobacteriati</taxon>
        <taxon>Methanobacteriota</taxon>
        <taxon>Stenosarchaea group</taxon>
        <taxon>Methanomicrobia</taxon>
        <taxon>Methanosarcinales</taxon>
        <taxon>Methanosarcinaceae</taxon>
        <taxon>Methanolapillus</taxon>
    </lineage>
</organism>
<dbReference type="AlphaFoldDB" id="A0AA96V449"/>
<proteinExistence type="predicted"/>
<evidence type="ECO:0008006" key="3">
    <source>
        <dbReference type="Google" id="ProtNLM"/>
    </source>
</evidence>
<dbReference type="InterPro" id="IPR014986">
    <property type="entry name" value="XkdN-like"/>
</dbReference>
<dbReference type="EMBL" id="CP131060">
    <property type="protein sequence ID" value="WNY26189.1"/>
    <property type="molecule type" value="Genomic_DNA"/>
</dbReference>
<keyword evidence="2" id="KW-1185">Reference proteome</keyword>
<accession>A0AA96V449</accession>